<feature type="domain" description="SnoaL-like" evidence="1">
    <location>
        <begin position="18"/>
        <end position="123"/>
    </location>
</feature>
<evidence type="ECO:0000313" key="2">
    <source>
        <dbReference type="EMBL" id="SHM87521.1"/>
    </source>
</evidence>
<dbReference type="OrthoDB" id="2083380at2"/>
<name>A0A1M7MB35_9BACT</name>
<sequence>MNTKEQISALGQQAFKNHLAYLSSGRIEEWVDLFTENGILEFPYGPKDFPTRVSGKPELHEYMKNFPLHFKVEFENLYFHPTADPHTTIAEFTSKGHALATGNPYNQRYISVVTTTDDGKIAKYVDFWNPMVALEAIEAPLTAFVKE</sequence>
<evidence type="ECO:0000313" key="3">
    <source>
        <dbReference type="Proteomes" id="UP000184420"/>
    </source>
</evidence>
<dbReference type="AlphaFoldDB" id="A0A1M7MB35"/>
<dbReference type="InterPro" id="IPR037401">
    <property type="entry name" value="SnoaL-like"/>
</dbReference>
<gene>
    <name evidence="2" type="ORF">SAMN05444266_112149</name>
</gene>
<dbReference type="EMBL" id="FRBL01000012">
    <property type="protein sequence ID" value="SHM87521.1"/>
    <property type="molecule type" value="Genomic_DNA"/>
</dbReference>
<evidence type="ECO:0000259" key="1">
    <source>
        <dbReference type="Pfam" id="PF12680"/>
    </source>
</evidence>
<protein>
    <recommendedName>
        <fullName evidence="1">SnoaL-like domain-containing protein</fullName>
    </recommendedName>
</protein>
<organism evidence="2 3">
    <name type="scientific">Chitinophaga jiangningensis</name>
    <dbReference type="NCBI Taxonomy" id="1419482"/>
    <lineage>
        <taxon>Bacteria</taxon>
        <taxon>Pseudomonadati</taxon>
        <taxon>Bacteroidota</taxon>
        <taxon>Chitinophagia</taxon>
        <taxon>Chitinophagales</taxon>
        <taxon>Chitinophagaceae</taxon>
        <taxon>Chitinophaga</taxon>
    </lineage>
</organism>
<dbReference type="STRING" id="1419482.SAMN05444266_112149"/>
<dbReference type="Pfam" id="PF12680">
    <property type="entry name" value="SnoaL_2"/>
    <property type="match status" value="1"/>
</dbReference>
<proteinExistence type="predicted"/>
<dbReference type="Gene3D" id="3.10.450.50">
    <property type="match status" value="1"/>
</dbReference>
<dbReference type="InterPro" id="IPR032710">
    <property type="entry name" value="NTF2-like_dom_sf"/>
</dbReference>
<dbReference type="Proteomes" id="UP000184420">
    <property type="component" value="Unassembled WGS sequence"/>
</dbReference>
<reference evidence="2 3" key="1">
    <citation type="submission" date="2016-11" db="EMBL/GenBank/DDBJ databases">
        <authorList>
            <person name="Jaros S."/>
            <person name="Januszkiewicz K."/>
            <person name="Wedrychowicz H."/>
        </authorList>
    </citation>
    <scope>NUCLEOTIDE SEQUENCE [LARGE SCALE GENOMIC DNA]</scope>
    <source>
        <strain evidence="2 3">DSM 27406</strain>
    </source>
</reference>
<accession>A0A1M7MB35</accession>
<dbReference type="SUPFAM" id="SSF54427">
    <property type="entry name" value="NTF2-like"/>
    <property type="match status" value="1"/>
</dbReference>
<dbReference type="RefSeq" id="WP_073087187.1">
    <property type="nucleotide sequence ID" value="NZ_FRBL01000012.1"/>
</dbReference>
<keyword evidence="3" id="KW-1185">Reference proteome</keyword>